<dbReference type="InterPro" id="IPR014001">
    <property type="entry name" value="Helicase_ATP-bd"/>
</dbReference>
<organism evidence="4 5">
    <name type="scientific">Desulforapulum autotrophicum (strain ATCC 43914 / DSM 3382 / VKM B-1955 / HRM2)</name>
    <name type="common">Desulfobacterium autotrophicum</name>
    <dbReference type="NCBI Taxonomy" id="177437"/>
    <lineage>
        <taxon>Bacteria</taxon>
        <taxon>Pseudomonadati</taxon>
        <taxon>Thermodesulfobacteriota</taxon>
        <taxon>Desulfobacteria</taxon>
        <taxon>Desulfobacterales</taxon>
        <taxon>Desulfobacteraceae</taxon>
        <taxon>Desulforapulum</taxon>
    </lineage>
</organism>
<dbReference type="GO" id="GO:0005524">
    <property type="term" value="F:ATP binding"/>
    <property type="evidence" value="ECO:0007669"/>
    <property type="project" value="InterPro"/>
</dbReference>
<reference evidence="4 5" key="1">
    <citation type="journal article" date="2009" name="Environ. Microbiol.">
        <title>Genome sequence of Desulfobacterium autotrophicum HRM2, a marine sulfate reducer oxidizing organic carbon completely to carbon dioxide.</title>
        <authorList>
            <person name="Strittmatter A.W."/>
            <person name="Liesegang H."/>
            <person name="Rabus R."/>
            <person name="Decker I."/>
            <person name="Amann J."/>
            <person name="Andres S."/>
            <person name="Henne A."/>
            <person name="Fricke W.F."/>
            <person name="Martinez-Arias R."/>
            <person name="Bartels D."/>
            <person name="Goesmann A."/>
            <person name="Krause L."/>
            <person name="Puehler A."/>
            <person name="Klenk H.P."/>
            <person name="Richter M."/>
            <person name="Schuler M."/>
            <person name="Gloeckner F.O."/>
            <person name="Meyerdierks A."/>
            <person name="Gottschalk G."/>
            <person name="Amann R."/>
        </authorList>
    </citation>
    <scope>NUCLEOTIDE SEQUENCE [LARGE SCALE GENOMIC DNA]</scope>
    <source>
        <strain evidence="5">ATCC 43914 / DSM 3382 / HRM2</strain>
    </source>
</reference>
<evidence type="ECO:0000256" key="1">
    <source>
        <dbReference type="ARBA" id="ARBA00022801"/>
    </source>
</evidence>
<dbReference type="STRING" id="177437.HRM2_00120"/>
<keyword evidence="5" id="KW-1185">Reference proteome</keyword>
<dbReference type="Pfam" id="PF00176">
    <property type="entry name" value="SNF2-rel_dom"/>
    <property type="match status" value="1"/>
</dbReference>
<name>C0QD97_DESAH</name>
<feature type="domain" description="Helicase C-terminal" evidence="3">
    <location>
        <begin position="1231"/>
        <end position="1385"/>
    </location>
</feature>
<dbReference type="HOGENOM" id="CLU_000315_21_7_7"/>
<dbReference type="InterPro" id="IPR000330">
    <property type="entry name" value="SNF2_N"/>
</dbReference>
<keyword evidence="4" id="KW-0347">Helicase</keyword>
<evidence type="ECO:0000313" key="4">
    <source>
        <dbReference type="EMBL" id="ACN13135.1"/>
    </source>
</evidence>
<keyword evidence="4" id="KW-0547">Nucleotide-binding</keyword>
<dbReference type="SMART" id="SM00490">
    <property type="entry name" value="HELICc"/>
    <property type="match status" value="1"/>
</dbReference>
<dbReference type="Pfam" id="PF00271">
    <property type="entry name" value="Helicase_C"/>
    <property type="match status" value="1"/>
</dbReference>
<dbReference type="SMART" id="SM00487">
    <property type="entry name" value="DEXDc"/>
    <property type="match status" value="1"/>
</dbReference>
<dbReference type="Gene3D" id="3.40.50.10810">
    <property type="entry name" value="Tandem AAA-ATPase domain"/>
    <property type="match status" value="1"/>
</dbReference>
<protein>
    <submittedName>
        <fullName evidence="4">SWI/SNF helicase family protein</fullName>
    </submittedName>
</protein>
<dbReference type="KEGG" id="dat:HRM2_00120"/>
<dbReference type="PROSITE" id="PS51192">
    <property type="entry name" value="HELICASE_ATP_BIND_1"/>
    <property type="match status" value="1"/>
</dbReference>
<dbReference type="CDD" id="cd18012">
    <property type="entry name" value="DEXQc_arch_SWI2_SNF2"/>
    <property type="match status" value="1"/>
</dbReference>
<dbReference type="OrthoDB" id="18878at2"/>
<sequence length="1392" mass="156043">MEKKNNPVARAYRQLDPVLKTMVRILAVQVSELTQKQMGACLNALGLRDQENMPFVQKNLQPLVKALEQQNLLIKKPKGITCPESVWATAVEDAVTTGQFQQIALTLLDAMPIQRSPNGYFFRRLEDFYRAFQMAVYGGDTRFDLDVVHRSGNFYFPMAFQENPPVQVLFNRPFQPLIFDCMAPKTRLKIIEYILESAGRNLEPVGDALEYGVALLSKTPGLETSHGILTWLLFRGEIARLQAISGRLKASPSVSASMGWGKVICGDNDGALTCFNAALAAIKKNTRKRKVFLTGYEGLFFLFALLKSTADDDHRAALACIDIADKEKNPCLPVMVAMKPMFQEKLGLVAPVYDSLDHCIEQNHAVISFLSILVMTWTDKKRAKSHISILESVRERAFRSGLRWIEAEASALLAELGEEVEINGKRSEKIHQACGTKTLATLVKPVSLWEKNLNSLIHIGEALTQKPKAEADYRELRLVWLMQHSEKYNTCHITPRLQKRSKDNTWTKGRPVALKKLYGAYPTMEGLTDQDRQVASAIVEESFRSGYRYGYRKIDYRFDGDKALPALVGHPLIFIGAALESPVELVMGAPEVSFRIQDGMINVQMKPRPIDEIYNVLVVRETPSRFKVVRFSAEHLKIARILGEKGLDLPEEAEEMATQAIASISSLVTVNSDLSAGSGGQVREIAADPTPHVHIMPCQKGIKIEFLIRPFTHTGSYFRPGRGGINVFADVKGEKVQAIRDMRLEKERSRAVISQCPTLDRLEEVGGQWLVEDPEEALELLFELKNHREEMVIEWPQGEKMQVSSHQVAFDDFKLSVKKDREWFKATGTFTIDENLTLDLSRLMELLDNPSGRFIPMDDGTFLAITLALKERLEELKAYSIPHGKGFRFAPLAAPAIEELTGQVGSLKSDKAWTTHCRKLKEVINPELPGTLQACLRDYQVDGFNWLAQLVHWQVGACLADDMGLGKTVQALAAILLHAGDGPTLVVAPLSVMANWQDECHCFTPTLNPIVFGPGDRQKVLDNLGPFDLLISSYGLLQVAAEQLAGVTWQTIVLDEAQAIKNMRTKRSKAAMKLSAGFRMITTGTPVENHLDELWTLFNFLNPGLLGTFNHFKNAFAIPIERDQDKKASGRLKKLIRPFILRRMKTHVLKELPEKTEITLQVEMSQDERVLYEAHRLKAVENIEAAEDTPGQKHLRILAELTKLRQLCCNPSLVLPGTKITSSKLKVFGDMVDELLENNHKALVFSQFVGHLAILKKFLDAKKISYQYLDGSTRAGQRRERINAFQSGVGELFLISLKAGGFGLNLTAADYVIHMDPWWNPAVEDQASDRAYRIGQTRPVTVYRLVVKGSIEERILDLHREKRDLAESLLTGSDMAGKISAEDLLGFLRQEG</sequence>
<gene>
    <name evidence="4" type="ordered locus">HRM2_00120</name>
</gene>
<dbReference type="PANTHER" id="PTHR10799">
    <property type="entry name" value="SNF2/RAD54 HELICASE FAMILY"/>
    <property type="match status" value="1"/>
</dbReference>
<dbReference type="GO" id="GO:0016787">
    <property type="term" value="F:hydrolase activity"/>
    <property type="evidence" value="ECO:0007669"/>
    <property type="project" value="UniProtKB-KW"/>
</dbReference>
<keyword evidence="1" id="KW-0378">Hydrolase</keyword>
<dbReference type="CDD" id="cd18793">
    <property type="entry name" value="SF2_C_SNF"/>
    <property type="match status" value="1"/>
</dbReference>
<dbReference type="Gene3D" id="3.40.50.300">
    <property type="entry name" value="P-loop containing nucleotide triphosphate hydrolases"/>
    <property type="match status" value="1"/>
</dbReference>
<evidence type="ECO:0000259" key="2">
    <source>
        <dbReference type="PROSITE" id="PS51192"/>
    </source>
</evidence>
<dbReference type="PROSITE" id="PS51194">
    <property type="entry name" value="HELICASE_CTER"/>
    <property type="match status" value="1"/>
</dbReference>
<dbReference type="InterPro" id="IPR027417">
    <property type="entry name" value="P-loop_NTPase"/>
</dbReference>
<dbReference type="eggNOG" id="COG0553">
    <property type="taxonomic scope" value="Bacteria"/>
</dbReference>
<evidence type="ECO:0000313" key="5">
    <source>
        <dbReference type="Proteomes" id="UP000000442"/>
    </source>
</evidence>
<accession>C0QD97</accession>
<dbReference type="RefSeq" id="WP_012662386.1">
    <property type="nucleotide sequence ID" value="NC_012108.1"/>
</dbReference>
<dbReference type="InterPro" id="IPR049730">
    <property type="entry name" value="SNF2/RAD54-like_C"/>
</dbReference>
<dbReference type="InterPro" id="IPR038718">
    <property type="entry name" value="SNF2-like_sf"/>
</dbReference>
<dbReference type="InterPro" id="IPR001650">
    <property type="entry name" value="Helicase_C-like"/>
</dbReference>
<keyword evidence="4" id="KW-0067">ATP-binding</keyword>
<dbReference type="GO" id="GO:0004386">
    <property type="term" value="F:helicase activity"/>
    <property type="evidence" value="ECO:0007669"/>
    <property type="project" value="UniProtKB-KW"/>
</dbReference>
<proteinExistence type="predicted"/>
<feature type="domain" description="Helicase ATP-binding" evidence="2">
    <location>
        <begin position="948"/>
        <end position="1104"/>
    </location>
</feature>
<dbReference type="SUPFAM" id="SSF52540">
    <property type="entry name" value="P-loop containing nucleoside triphosphate hydrolases"/>
    <property type="match status" value="2"/>
</dbReference>
<evidence type="ECO:0000259" key="3">
    <source>
        <dbReference type="PROSITE" id="PS51194"/>
    </source>
</evidence>
<dbReference type="Proteomes" id="UP000000442">
    <property type="component" value="Chromosome"/>
</dbReference>
<dbReference type="EMBL" id="CP001087">
    <property type="protein sequence ID" value="ACN13135.1"/>
    <property type="molecule type" value="Genomic_DNA"/>
</dbReference>